<evidence type="ECO:0000256" key="1">
    <source>
        <dbReference type="SAM" id="MobiDB-lite"/>
    </source>
</evidence>
<evidence type="ECO:0000259" key="3">
    <source>
        <dbReference type="PROSITE" id="PS00022"/>
    </source>
</evidence>
<proteinExistence type="predicted"/>
<evidence type="ECO:0000313" key="6">
    <source>
        <dbReference type="Proteomes" id="UP000835052"/>
    </source>
</evidence>
<dbReference type="AlphaFoldDB" id="A0A8S1H3V7"/>
<name>A0A8S1H3V7_9PELO</name>
<evidence type="ECO:0000259" key="4">
    <source>
        <dbReference type="PROSITE" id="PS01186"/>
    </source>
</evidence>
<dbReference type="EMBL" id="CAJGYM010000007">
    <property type="protein sequence ID" value="CAD6188090.1"/>
    <property type="molecule type" value="Genomic_DNA"/>
</dbReference>
<keyword evidence="2" id="KW-0472">Membrane</keyword>
<accession>A0A8S1H3V7</accession>
<feature type="domain" description="EGF-like" evidence="3 4">
    <location>
        <begin position="248"/>
        <end position="259"/>
    </location>
</feature>
<reference evidence="5" key="1">
    <citation type="submission" date="2020-10" db="EMBL/GenBank/DDBJ databases">
        <authorList>
            <person name="Kikuchi T."/>
        </authorList>
    </citation>
    <scope>NUCLEOTIDE SEQUENCE</scope>
    <source>
        <strain evidence="5">NKZ352</strain>
    </source>
</reference>
<dbReference type="PROSITE" id="PS01186">
    <property type="entry name" value="EGF_2"/>
    <property type="match status" value="1"/>
</dbReference>
<keyword evidence="2" id="KW-0812">Transmembrane</keyword>
<dbReference type="InterPro" id="IPR000742">
    <property type="entry name" value="EGF"/>
</dbReference>
<gene>
    <name evidence="5" type="ORF">CAUJ_LOCUS4009</name>
</gene>
<sequence>MVMILTYEKSDRKNFGENCIIHFICWKLTSLLKLKKSEKSGGLYITLTATTTSGRPDGPGVRSEQKKSSGVGNTSVGHGRVGEPTWKAINREPPKSGKRRFVGTSPRPLIKPGNGRRFISRDLAELAAAKFYETALVVVAPGSFVQPSFPRSEQMAWLRNVLFTLVVVGFVACALRKRKPCINGTPEGDSCFCNDGWTGIFCHRRMNCSGYERLNNGSCVECARGWKGPDCDEIDCIGGKPNYDITECRCEEPYSGRYCELQDTKDIYKWYNNASSSIGPIGVLTIIPLALIYFFCDRCAKKRQLRRVEDHLNGTMPREKVINADVLKELLEEKPIDEKETQVLIP</sequence>
<protein>
    <recommendedName>
        <fullName evidence="3 4">EGF-like domain-containing protein</fullName>
    </recommendedName>
</protein>
<keyword evidence="2" id="KW-1133">Transmembrane helix</keyword>
<dbReference type="OrthoDB" id="442731at2759"/>
<comment type="caution">
    <text evidence="5">The sequence shown here is derived from an EMBL/GenBank/DDBJ whole genome shotgun (WGS) entry which is preliminary data.</text>
</comment>
<keyword evidence="6" id="KW-1185">Reference proteome</keyword>
<organism evidence="5 6">
    <name type="scientific">Caenorhabditis auriculariae</name>
    <dbReference type="NCBI Taxonomy" id="2777116"/>
    <lineage>
        <taxon>Eukaryota</taxon>
        <taxon>Metazoa</taxon>
        <taxon>Ecdysozoa</taxon>
        <taxon>Nematoda</taxon>
        <taxon>Chromadorea</taxon>
        <taxon>Rhabditida</taxon>
        <taxon>Rhabditina</taxon>
        <taxon>Rhabditomorpha</taxon>
        <taxon>Rhabditoidea</taxon>
        <taxon>Rhabditidae</taxon>
        <taxon>Peloderinae</taxon>
        <taxon>Caenorhabditis</taxon>
    </lineage>
</organism>
<evidence type="ECO:0000313" key="5">
    <source>
        <dbReference type="EMBL" id="CAD6188090.1"/>
    </source>
</evidence>
<feature type="region of interest" description="Disordered" evidence="1">
    <location>
        <begin position="49"/>
        <end position="106"/>
    </location>
</feature>
<evidence type="ECO:0000256" key="2">
    <source>
        <dbReference type="SAM" id="Phobius"/>
    </source>
</evidence>
<dbReference type="Proteomes" id="UP000835052">
    <property type="component" value="Unassembled WGS sequence"/>
</dbReference>
<feature type="transmembrane region" description="Helical" evidence="2">
    <location>
        <begin position="278"/>
        <end position="295"/>
    </location>
</feature>
<dbReference type="PROSITE" id="PS00022">
    <property type="entry name" value="EGF_1"/>
    <property type="match status" value="1"/>
</dbReference>